<keyword evidence="1" id="KW-1133">Transmembrane helix</keyword>
<feature type="transmembrane region" description="Helical" evidence="1">
    <location>
        <begin position="137"/>
        <end position="156"/>
    </location>
</feature>
<keyword evidence="1" id="KW-0812">Transmembrane</keyword>
<evidence type="ECO:0000256" key="1">
    <source>
        <dbReference type="SAM" id="Phobius"/>
    </source>
</evidence>
<dbReference type="PANTHER" id="PTHR36840">
    <property type="entry name" value="BLL5714 PROTEIN"/>
    <property type="match status" value="1"/>
</dbReference>
<feature type="transmembrane region" description="Helical" evidence="1">
    <location>
        <begin position="203"/>
        <end position="226"/>
    </location>
</feature>
<organism evidence="2 3">
    <name type="scientific">Candidatus Brevundimonas colombiensis</name>
    <dbReference type="NCBI Taxonomy" id="3121376"/>
    <lineage>
        <taxon>Bacteria</taxon>
        <taxon>Pseudomonadati</taxon>
        <taxon>Pseudomonadota</taxon>
        <taxon>Alphaproteobacteria</taxon>
        <taxon>Caulobacterales</taxon>
        <taxon>Caulobacteraceae</taxon>
        <taxon>Brevundimonas</taxon>
    </lineage>
</organism>
<gene>
    <name evidence="2" type="ORF">P0Y50_11580</name>
</gene>
<dbReference type="Proteomes" id="UP001213664">
    <property type="component" value="Chromosome"/>
</dbReference>
<accession>A0AAJ5X0Z0</accession>
<dbReference type="PANTHER" id="PTHR36840:SF1">
    <property type="entry name" value="BLL5714 PROTEIN"/>
    <property type="match status" value="1"/>
</dbReference>
<keyword evidence="1" id="KW-0472">Membrane</keyword>
<feature type="transmembrane region" description="Helical" evidence="1">
    <location>
        <begin position="232"/>
        <end position="252"/>
    </location>
</feature>
<name>A0AAJ5X0Z0_9CAUL</name>
<feature type="transmembrane region" description="Helical" evidence="1">
    <location>
        <begin position="80"/>
        <end position="100"/>
    </location>
</feature>
<feature type="transmembrane region" description="Helical" evidence="1">
    <location>
        <begin position="21"/>
        <end position="42"/>
    </location>
</feature>
<feature type="transmembrane region" description="Helical" evidence="1">
    <location>
        <begin position="162"/>
        <end position="182"/>
    </location>
</feature>
<evidence type="ECO:0000313" key="2">
    <source>
        <dbReference type="EMBL" id="WEK39182.1"/>
    </source>
</evidence>
<feature type="transmembrane region" description="Helical" evidence="1">
    <location>
        <begin position="360"/>
        <end position="379"/>
    </location>
</feature>
<sequence>MRSLLRSRVAGEHARVGFVELFFDLVFVFAITQVSHGLLAHLTLLGALQAAMLLAAVWWAWVFTSWATNWLDPEREPVQIALFVLMGIGLVMSAALPHAFQENGLVFALAFAGIQVGRTAFMTWAMRDDPSLRLNALRILIWLVASAALWIAGGLAEPDQRLWFWLAALTVEYASPALYFYVPGLGRSRTDDWTIEGGHMAERVGLFVIICLGETLLISGATFGGLDWSSGAVWAAFVSAVLSTVAMWRLFFSQAHESASDAIMHSDDPGRMARRAYTYSPILVIAGIIVVAVSDELVLAHPSGNVATATALTLLGGPILFLLGTAVASWAIWRTVAWTRLVGCVVLATGWLVLPWVTPLILSIATTVVLIAVGLWETVRLGDAKTPV</sequence>
<feature type="transmembrane region" description="Helical" evidence="1">
    <location>
        <begin position="106"/>
        <end position="125"/>
    </location>
</feature>
<protein>
    <submittedName>
        <fullName evidence="2">Low temperature requirement protein A</fullName>
    </submittedName>
</protein>
<proteinExistence type="predicted"/>
<evidence type="ECO:0000313" key="3">
    <source>
        <dbReference type="Proteomes" id="UP001213664"/>
    </source>
</evidence>
<feature type="transmembrane region" description="Helical" evidence="1">
    <location>
        <begin position="48"/>
        <end position="68"/>
    </location>
</feature>
<dbReference type="AlphaFoldDB" id="A0AAJ5X0Z0"/>
<reference evidence="2" key="1">
    <citation type="submission" date="2023-03" db="EMBL/GenBank/DDBJ databases">
        <title>Andean soil-derived lignocellulolytic bacterial consortium as a source of novel taxa and putative plastic-active enzymes.</title>
        <authorList>
            <person name="Diaz-Garcia L."/>
            <person name="Chuvochina M."/>
            <person name="Feuerriegel G."/>
            <person name="Bunk B."/>
            <person name="Sproer C."/>
            <person name="Streit W.R."/>
            <person name="Rodriguez L.M."/>
            <person name="Overmann J."/>
            <person name="Jimenez D.J."/>
        </authorList>
    </citation>
    <scope>NUCLEOTIDE SEQUENCE</scope>
    <source>
        <strain evidence="2">MAG 833</strain>
    </source>
</reference>
<dbReference type="Pfam" id="PF06772">
    <property type="entry name" value="LtrA"/>
    <property type="match status" value="1"/>
</dbReference>
<dbReference type="EMBL" id="CP119326">
    <property type="protein sequence ID" value="WEK39182.1"/>
    <property type="molecule type" value="Genomic_DNA"/>
</dbReference>
<feature type="transmembrane region" description="Helical" evidence="1">
    <location>
        <begin position="276"/>
        <end position="294"/>
    </location>
</feature>
<dbReference type="InterPro" id="IPR010640">
    <property type="entry name" value="Low_temperature_requirement_A"/>
</dbReference>
<feature type="transmembrane region" description="Helical" evidence="1">
    <location>
        <begin position="306"/>
        <end position="330"/>
    </location>
</feature>